<proteinExistence type="predicted"/>
<evidence type="ECO:0000313" key="2">
    <source>
        <dbReference type="Proteomes" id="UP001244552"/>
    </source>
</evidence>
<accession>A0ABU0MFE4</accession>
<evidence type="ECO:0000313" key="1">
    <source>
        <dbReference type="EMBL" id="MDQ0531974.1"/>
    </source>
</evidence>
<organism evidence="1 2">
    <name type="scientific">Azospirillum picis</name>
    <dbReference type="NCBI Taxonomy" id="488438"/>
    <lineage>
        <taxon>Bacteria</taxon>
        <taxon>Pseudomonadati</taxon>
        <taxon>Pseudomonadota</taxon>
        <taxon>Alphaproteobacteria</taxon>
        <taxon>Rhodospirillales</taxon>
        <taxon>Azospirillaceae</taxon>
        <taxon>Azospirillum</taxon>
    </lineage>
</organism>
<comment type="caution">
    <text evidence="1">The sequence shown here is derived from an EMBL/GenBank/DDBJ whole genome shotgun (WGS) entry which is preliminary data.</text>
</comment>
<sequence>MTRRSIGTDGIGKAILVGAKGAFKDYRKMSGGHWLDAAPESYIQSSIANEISRMQFHGKGVYVTLEASTKRILEDCNLKIDKRRVKMRERQRFDILVWSEDYYPRAVIEIKKCWHQSQCISDIKRIRQWLKGDNPLLEVGYIVAYSSAKGKNAQDTLTSRFKKIAEAADAIWAPSEDYEMDDEGWTWGVACISMFPSAKA</sequence>
<reference evidence="1 2" key="1">
    <citation type="submission" date="2023-07" db="EMBL/GenBank/DDBJ databases">
        <title>Genomic Encyclopedia of Type Strains, Phase IV (KMG-IV): sequencing the most valuable type-strain genomes for metagenomic binning, comparative biology and taxonomic classification.</title>
        <authorList>
            <person name="Goeker M."/>
        </authorList>
    </citation>
    <scope>NUCLEOTIDE SEQUENCE [LARGE SCALE GENOMIC DNA]</scope>
    <source>
        <strain evidence="1 2">DSM 19922</strain>
    </source>
</reference>
<name>A0ABU0MFE4_9PROT</name>
<dbReference type="EMBL" id="JAUSVU010000002">
    <property type="protein sequence ID" value="MDQ0531974.1"/>
    <property type="molecule type" value="Genomic_DNA"/>
</dbReference>
<dbReference type="RefSeq" id="WP_209978999.1">
    <property type="nucleotide sequence ID" value="NZ_JAGINO010000002.1"/>
</dbReference>
<protein>
    <submittedName>
        <fullName evidence="1">Uncharacterized protein</fullName>
    </submittedName>
</protein>
<keyword evidence="2" id="KW-1185">Reference proteome</keyword>
<dbReference type="Proteomes" id="UP001244552">
    <property type="component" value="Unassembled WGS sequence"/>
</dbReference>
<gene>
    <name evidence="1" type="ORF">QO018_000810</name>
</gene>